<evidence type="ECO:0000313" key="2">
    <source>
        <dbReference type="Proteomes" id="UP001165083"/>
    </source>
</evidence>
<name>A0A9W6X8P5_9STRA</name>
<dbReference type="EMBL" id="BSXW01001104">
    <property type="protein sequence ID" value="GMF33673.1"/>
    <property type="molecule type" value="Genomic_DNA"/>
</dbReference>
<comment type="caution">
    <text evidence="1">The sequence shown here is derived from an EMBL/GenBank/DDBJ whole genome shotgun (WGS) entry which is preliminary data.</text>
</comment>
<gene>
    <name evidence="1" type="ORF">Plil01_001435800</name>
</gene>
<evidence type="ECO:0000313" key="1">
    <source>
        <dbReference type="EMBL" id="GMF33673.1"/>
    </source>
</evidence>
<accession>A0A9W6X8P5</accession>
<dbReference type="OrthoDB" id="10016361at2759"/>
<protein>
    <submittedName>
        <fullName evidence="1">Unnamed protein product</fullName>
    </submittedName>
</protein>
<organism evidence="1 2">
    <name type="scientific">Phytophthora lilii</name>
    <dbReference type="NCBI Taxonomy" id="2077276"/>
    <lineage>
        <taxon>Eukaryota</taxon>
        <taxon>Sar</taxon>
        <taxon>Stramenopiles</taxon>
        <taxon>Oomycota</taxon>
        <taxon>Peronosporomycetes</taxon>
        <taxon>Peronosporales</taxon>
        <taxon>Peronosporaceae</taxon>
        <taxon>Phytophthora</taxon>
    </lineage>
</organism>
<keyword evidence="2" id="KW-1185">Reference proteome</keyword>
<reference evidence="1" key="1">
    <citation type="submission" date="2023-04" db="EMBL/GenBank/DDBJ databases">
        <title>Phytophthora lilii NBRC 32176.</title>
        <authorList>
            <person name="Ichikawa N."/>
            <person name="Sato H."/>
            <person name="Tonouchi N."/>
        </authorList>
    </citation>
    <scope>NUCLEOTIDE SEQUENCE</scope>
    <source>
        <strain evidence="1">NBRC 32176</strain>
    </source>
</reference>
<dbReference type="InterPro" id="IPR052058">
    <property type="entry name" value="Alcohol_O-acetyltransferase"/>
</dbReference>
<dbReference type="PANTHER" id="PTHR28037:SF1">
    <property type="entry name" value="ALCOHOL O-ACETYLTRANSFERASE 1-RELATED"/>
    <property type="match status" value="1"/>
</dbReference>
<dbReference type="AlphaFoldDB" id="A0A9W6X8P5"/>
<dbReference type="PANTHER" id="PTHR28037">
    <property type="entry name" value="ALCOHOL O-ACETYLTRANSFERASE 1-RELATED"/>
    <property type="match status" value="1"/>
</dbReference>
<dbReference type="Proteomes" id="UP001165083">
    <property type="component" value="Unassembled WGS sequence"/>
</dbReference>
<sequence length="149" mass="16574">MKNGKFWYLARHAREEVVEHANKPVVMGMPLFMMDQKLQAAGAFLGDYKVKHSVTGDVNISSIGRFMYPREHTLANGALKVETMHTFAAVPFIGANVTMWCSSTDAFSYSIGHKSAIGKALFRAYVKVCENAGKIEADDIMLDVLKRLD</sequence>
<proteinExistence type="predicted"/>